<evidence type="ECO:0000259" key="6">
    <source>
        <dbReference type="PROSITE" id="PS50850"/>
    </source>
</evidence>
<evidence type="ECO:0000256" key="1">
    <source>
        <dbReference type="ARBA" id="ARBA00004651"/>
    </source>
</evidence>
<reference evidence="7" key="1">
    <citation type="submission" date="2021-02" db="EMBL/GenBank/DDBJ databases">
        <title>Phycicoccus sp. MQZ13P-5T, whole genome shotgun sequence.</title>
        <authorList>
            <person name="Tuo L."/>
        </authorList>
    </citation>
    <scope>NUCLEOTIDE SEQUENCE</scope>
    <source>
        <strain evidence="7">MQZ13P-5</strain>
    </source>
</reference>
<evidence type="ECO:0000256" key="4">
    <source>
        <dbReference type="ARBA" id="ARBA00023136"/>
    </source>
</evidence>
<name>A0ABS2CQP5_9MICO</name>
<dbReference type="InterPro" id="IPR036259">
    <property type="entry name" value="MFS_trans_sf"/>
</dbReference>
<feature type="transmembrane region" description="Helical" evidence="5">
    <location>
        <begin position="146"/>
        <end position="164"/>
    </location>
</feature>
<evidence type="ECO:0000313" key="7">
    <source>
        <dbReference type="EMBL" id="MBM6402143.1"/>
    </source>
</evidence>
<feature type="domain" description="Major facilitator superfamily (MFS) profile" evidence="6">
    <location>
        <begin position="1"/>
        <end position="368"/>
    </location>
</feature>
<comment type="caution">
    <text evidence="7">The sequence shown here is derived from an EMBL/GenBank/DDBJ whole genome shotgun (WGS) entry which is preliminary data.</text>
</comment>
<evidence type="ECO:0000313" key="8">
    <source>
        <dbReference type="Proteomes" id="UP001430172"/>
    </source>
</evidence>
<gene>
    <name evidence="7" type="ORF">JQN70_17240</name>
</gene>
<dbReference type="InterPro" id="IPR005828">
    <property type="entry name" value="MFS_sugar_transport-like"/>
</dbReference>
<dbReference type="RefSeq" id="WP_204132608.1">
    <property type="nucleotide sequence ID" value="NZ_JAFDVD010000021.1"/>
</dbReference>
<feature type="transmembrane region" description="Helical" evidence="5">
    <location>
        <begin position="20"/>
        <end position="40"/>
    </location>
</feature>
<feature type="transmembrane region" description="Helical" evidence="5">
    <location>
        <begin position="190"/>
        <end position="213"/>
    </location>
</feature>
<dbReference type="Pfam" id="PF07690">
    <property type="entry name" value="MFS_1"/>
    <property type="match status" value="1"/>
</dbReference>
<dbReference type="PANTHER" id="PTHR23526">
    <property type="entry name" value="INTEGRAL MEMBRANE TRANSPORT PROTEIN-RELATED"/>
    <property type="match status" value="1"/>
</dbReference>
<feature type="transmembrane region" description="Helical" evidence="5">
    <location>
        <begin position="52"/>
        <end position="69"/>
    </location>
</feature>
<dbReference type="InterPro" id="IPR052528">
    <property type="entry name" value="Sugar_transport-like"/>
</dbReference>
<accession>A0ABS2CQP5</accession>
<evidence type="ECO:0000256" key="5">
    <source>
        <dbReference type="SAM" id="Phobius"/>
    </source>
</evidence>
<keyword evidence="4 5" id="KW-0472">Membrane</keyword>
<feature type="transmembrane region" description="Helical" evidence="5">
    <location>
        <begin position="255"/>
        <end position="272"/>
    </location>
</feature>
<feature type="transmembrane region" description="Helical" evidence="5">
    <location>
        <begin position="116"/>
        <end position="134"/>
    </location>
</feature>
<keyword evidence="8" id="KW-1185">Reference proteome</keyword>
<dbReference type="InterPro" id="IPR020846">
    <property type="entry name" value="MFS_dom"/>
</dbReference>
<feature type="transmembrane region" description="Helical" evidence="5">
    <location>
        <begin position="326"/>
        <end position="359"/>
    </location>
</feature>
<comment type="subcellular location">
    <subcellularLocation>
        <location evidence="1">Cell membrane</location>
        <topology evidence="1">Multi-pass membrane protein</topology>
    </subcellularLocation>
</comment>
<dbReference type="EMBL" id="JAFDVD010000021">
    <property type="protein sequence ID" value="MBM6402143.1"/>
    <property type="molecule type" value="Genomic_DNA"/>
</dbReference>
<dbReference type="Pfam" id="PF00083">
    <property type="entry name" value="Sugar_tr"/>
    <property type="match status" value="1"/>
</dbReference>
<protein>
    <submittedName>
        <fullName evidence="7">MFS transporter</fullName>
    </submittedName>
</protein>
<keyword evidence="2 5" id="KW-0812">Transmembrane</keyword>
<organism evidence="7 8">
    <name type="scientific">Phycicoccus sonneratiae</name>
    <dbReference type="NCBI Taxonomy" id="2807628"/>
    <lineage>
        <taxon>Bacteria</taxon>
        <taxon>Bacillati</taxon>
        <taxon>Actinomycetota</taxon>
        <taxon>Actinomycetes</taxon>
        <taxon>Micrococcales</taxon>
        <taxon>Intrasporangiaceae</taxon>
        <taxon>Phycicoccus</taxon>
    </lineage>
</organism>
<dbReference type="InterPro" id="IPR011701">
    <property type="entry name" value="MFS"/>
</dbReference>
<sequence>MTFVLRPTTTYRAIELGLGNSLLGLLSACFALAPLILALPSGSVTDRVGERVMAFAGAVLVLASALTLATLGTSIGGLVAGTVLLGLGHLGSVIAEQTWVANRARGGRADSAFGKYTFAASLGQSVGPALLLFFGSGHAIPNTGAIFASACVAALLLLLVSLGLKRTVRLSPPPGQAEVGTRQLIRLPGLARALLTSCVVLAAVDITLVYVPALGAERGIAAGTIGVLLAIRGLASMASRIGLGALVARLGRRRLLVTFTLLAASAMALAALPLSVPLLAICLAVTGFGLGVGQPLTMSWLSDSAPAGARGKAMSLRLVGNRAGQVFLPAIAGTVAASAGAGGVLAVTSAGLVVVGMMARRLPLVPPG</sequence>
<dbReference type="PROSITE" id="PS50850">
    <property type="entry name" value="MFS"/>
    <property type="match status" value="1"/>
</dbReference>
<dbReference type="PANTHER" id="PTHR23526:SF4">
    <property type="entry name" value="INTEGRAL MEMBRANE TRANSPORT PROTEIN"/>
    <property type="match status" value="1"/>
</dbReference>
<proteinExistence type="predicted"/>
<dbReference type="PROSITE" id="PS51257">
    <property type="entry name" value="PROKAR_LIPOPROTEIN"/>
    <property type="match status" value="1"/>
</dbReference>
<evidence type="ECO:0000256" key="2">
    <source>
        <dbReference type="ARBA" id="ARBA00022692"/>
    </source>
</evidence>
<dbReference type="SUPFAM" id="SSF103473">
    <property type="entry name" value="MFS general substrate transporter"/>
    <property type="match status" value="1"/>
</dbReference>
<keyword evidence="3 5" id="KW-1133">Transmembrane helix</keyword>
<dbReference type="Proteomes" id="UP001430172">
    <property type="component" value="Unassembled WGS sequence"/>
</dbReference>
<feature type="transmembrane region" description="Helical" evidence="5">
    <location>
        <begin position="219"/>
        <end position="243"/>
    </location>
</feature>
<dbReference type="Gene3D" id="1.20.1250.20">
    <property type="entry name" value="MFS general substrate transporter like domains"/>
    <property type="match status" value="1"/>
</dbReference>
<evidence type="ECO:0000256" key="3">
    <source>
        <dbReference type="ARBA" id="ARBA00022989"/>
    </source>
</evidence>